<gene>
    <name evidence="2" type="ORF">ATC70_003434</name>
</gene>
<dbReference type="GeneID" id="89947136"/>
<name>A0AAN7D9K3_9FUNG</name>
<dbReference type="RefSeq" id="XP_064679394.1">
    <property type="nucleotide sequence ID" value="XM_064822794.1"/>
</dbReference>
<comment type="caution">
    <text evidence="2">The sequence shown here is derived from an EMBL/GenBank/DDBJ whole genome shotgun (WGS) entry which is preliminary data.</text>
</comment>
<keyword evidence="1" id="KW-0472">Membrane</keyword>
<reference evidence="2 3" key="1">
    <citation type="submission" date="2022-11" db="EMBL/GenBank/DDBJ databases">
        <title>Mucor velutinosus strain NIH1002 WGS.</title>
        <authorList>
            <person name="Subramanian P."/>
            <person name="Mullikin J.C."/>
            <person name="Segre J.A."/>
            <person name="Zelazny A.M."/>
        </authorList>
    </citation>
    <scope>NUCLEOTIDE SEQUENCE [LARGE SCALE GENOMIC DNA]</scope>
    <source>
        <strain evidence="2 3">NIH1002</strain>
    </source>
</reference>
<protein>
    <submittedName>
        <fullName evidence="2">Uncharacterized protein</fullName>
    </submittedName>
</protein>
<evidence type="ECO:0000313" key="3">
    <source>
        <dbReference type="Proteomes" id="UP001304243"/>
    </source>
</evidence>
<dbReference type="AlphaFoldDB" id="A0AAN7D9K3"/>
<feature type="transmembrane region" description="Helical" evidence="1">
    <location>
        <begin position="168"/>
        <end position="186"/>
    </location>
</feature>
<dbReference type="EMBL" id="JASEJX010000021">
    <property type="protein sequence ID" value="KAK4512728.1"/>
    <property type="molecule type" value="Genomic_DNA"/>
</dbReference>
<feature type="transmembrane region" description="Helical" evidence="1">
    <location>
        <begin position="51"/>
        <end position="80"/>
    </location>
</feature>
<evidence type="ECO:0000256" key="1">
    <source>
        <dbReference type="SAM" id="Phobius"/>
    </source>
</evidence>
<keyword evidence="1" id="KW-1133">Transmembrane helix</keyword>
<sequence length="244" mass="28090">MLHVYTDSNWRALNTDCMDLSLFFASFSFMNKSRKLTRRWKKKEQTSHSKVAFFSYFSAPATIVFGVINVLFVLVLLYGYTLHVIYRSVNRYRQYAKLFACFVSAILIDMFVNCILFAVKKDEFIRWCTNRSADAFQNSTAFALDTQTVDTLGFNCYKLHDTEVKLSFMFLVFFVFVFGFWASQIVNDSRNFVMIRPEISIHPPRTSKVNSALPTHIEDSNTSSVMLSSLPPSAKNNDASIILL</sequence>
<dbReference type="Proteomes" id="UP001304243">
    <property type="component" value="Unassembled WGS sequence"/>
</dbReference>
<proteinExistence type="predicted"/>
<feature type="transmembrane region" description="Helical" evidence="1">
    <location>
        <begin position="95"/>
        <end position="119"/>
    </location>
</feature>
<evidence type="ECO:0000313" key="2">
    <source>
        <dbReference type="EMBL" id="KAK4512728.1"/>
    </source>
</evidence>
<organism evidence="2 3">
    <name type="scientific">Mucor velutinosus</name>
    <dbReference type="NCBI Taxonomy" id="708070"/>
    <lineage>
        <taxon>Eukaryota</taxon>
        <taxon>Fungi</taxon>
        <taxon>Fungi incertae sedis</taxon>
        <taxon>Mucoromycota</taxon>
        <taxon>Mucoromycotina</taxon>
        <taxon>Mucoromycetes</taxon>
        <taxon>Mucorales</taxon>
        <taxon>Mucorineae</taxon>
        <taxon>Mucoraceae</taxon>
        <taxon>Mucor</taxon>
    </lineage>
</organism>
<keyword evidence="1" id="KW-0812">Transmembrane</keyword>
<accession>A0AAN7D9K3</accession>
<keyword evidence="3" id="KW-1185">Reference proteome</keyword>